<organism evidence="5 6">
    <name type="scientific">Leptospira ognonensis</name>
    <dbReference type="NCBI Taxonomy" id="2484945"/>
    <lineage>
        <taxon>Bacteria</taxon>
        <taxon>Pseudomonadati</taxon>
        <taxon>Spirochaetota</taxon>
        <taxon>Spirochaetia</taxon>
        <taxon>Leptospirales</taxon>
        <taxon>Leptospiraceae</taxon>
        <taxon>Leptospira</taxon>
    </lineage>
</organism>
<dbReference type="InterPro" id="IPR055414">
    <property type="entry name" value="LRR_R13L4/SHOC2-like"/>
</dbReference>
<feature type="domain" description="Disease resistance R13L4/SHOC-2-like LRR" evidence="4">
    <location>
        <begin position="78"/>
        <end position="195"/>
    </location>
</feature>
<dbReference type="AlphaFoldDB" id="A0A4R9JY26"/>
<comment type="caution">
    <text evidence="5">The sequence shown here is derived from an EMBL/GenBank/DDBJ whole genome shotgun (WGS) entry which is preliminary data.</text>
</comment>
<dbReference type="PANTHER" id="PTHR48051:SF54">
    <property type="entry name" value="LEUCINE-RICH REPEAT-CONTAINING PROTEIN"/>
    <property type="match status" value="1"/>
</dbReference>
<evidence type="ECO:0000256" key="2">
    <source>
        <dbReference type="ARBA" id="ARBA00022737"/>
    </source>
</evidence>
<sequence>MNLASKTLFLTLILLQISFLNCAKEPVSVDEWIRANQGEKILNLSKKELGTLPANIELLQSVEELTLQYDSLTSIPAELGNLKSLRILNLFGNPIESLPDSLGNLENLEILLLGRSKLKTVPGFVTKLKKLKTLALDETALEFSEADVELISQIPNLEILDITLLRKFKKLPSNIAKLSHLKELYVQKILFEKSDVARLRDELPGVRIKL</sequence>
<dbReference type="PANTHER" id="PTHR48051">
    <property type="match status" value="1"/>
</dbReference>
<evidence type="ECO:0000313" key="5">
    <source>
        <dbReference type="EMBL" id="TGL58120.1"/>
    </source>
</evidence>
<gene>
    <name evidence="5" type="ORF">EHQ58_12110</name>
</gene>
<evidence type="ECO:0000313" key="6">
    <source>
        <dbReference type="Proteomes" id="UP000297693"/>
    </source>
</evidence>
<dbReference type="Pfam" id="PF23598">
    <property type="entry name" value="LRR_14"/>
    <property type="match status" value="1"/>
</dbReference>
<dbReference type="InterPro" id="IPR032675">
    <property type="entry name" value="LRR_dom_sf"/>
</dbReference>
<dbReference type="RefSeq" id="WP_135624138.1">
    <property type="nucleotide sequence ID" value="NZ_RQGD01000034.1"/>
</dbReference>
<dbReference type="OrthoDB" id="326454at2"/>
<dbReference type="InterPro" id="IPR050216">
    <property type="entry name" value="LRR_domain-containing"/>
</dbReference>
<dbReference type="SUPFAM" id="SSF52058">
    <property type="entry name" value="L domain-like"/>
    <property type="match status" value="1"/>
</dbReference>
<keyword evidence="2" id="KW-0677">Repeat</keyword>
<feature type="chain" id="PRO_5020796175" evidence="3">
    <location>
        <begin position="24"/>
        <end position="210"/>
    </location>
</feature>
<evidence type="ECO:0000259" key="4">
    <source>
        <dbReference type="Pfam" id="PF23598"/>
    </source>
</evidence>
<keyword evidence="1" id="KW-0433">Leucine-rich repeat</keyword>
<name>A0A4R9JY26_9LEPT</name>
<evidence type="ECO:0000256" key="1">
    <source>
        <dbReference type="ARBA" id="ARBA00022614"/>
    </source>
</evidence>
<dbReference type="GO" id="GO:0005737">
    <property type="term" value="C:cytoplasm"/>
    <property type="evidence" value="ECO:0007669"/>
    <property type="project" value="TreeGrafter"/>
</dbReference>
<dbReference type="PROSITE" id="PS51450">
    <property type="entry name" value="LRR"/>
    <property type="match status" value="1"/>
</dbReference>
<dbReference type="Proteomes" id="UP000297693">
    <property type="component" value="Unassembled WGS sequence"/>
</dbReference>
<dbReference type="InterPro" id="IPR001611">
    <property type="entry name" value="Leu-rich_rpt"/>
</dbReference>
<accession>A0A4R9JY26</accession>
<keyword evidence="6" id="KW-1185">Reference proteome</keyword>
<protein>
    <submittedName>
        <fullName evidence="5">Leucine-rich repeat domain-containing protein</fullName>
    </submittedName>
</protein>
<dbReference type="EMBL" id="RQGD01000034">
    <property type="protein sequence ID" value="TGL58120.1"/>
    <property type="molecule type" value="Genomic_DNA"/>
</dbReference>
<keyword evidence="3" id="KW-0732">Signal</keyword>
<evidence type="ECO:0000256" key="3">
    <source>
        <dbReference type="SAM" id="SignalP"/>
    </source>
</evidence>
<dbReference type="Gene3D" id="3.80.10.10">
    <property type="entry name" value="Ribonuclease Inhibitor"/>
    <property type="match status" value="1"/>
</dbReference>
<reference evidence="5" key="1">
    <citation type="journal article" date="2019" name="PLoS Negl. Trop. Dis.">
        <title>Revisiting the worldwide diversity of Leptospira species in the environment.</title>
        <authorList>
            <person name="Vincent A.T."/>
            <person name="Schiettekatte O."/>
            <person name="Bourhy P."/>
            <person name="Veyrier F.J."/>
            <person name="Picardeau M."/>
        </authorList>
    </citation>
    <scope>NUCLEOTIDE SEQUENCE [LARGE SCALE GENOMIC DNA]</scope>
    <source>
        <strain evidence="5">201702476</strain>
    </source>
</reference>
<feature type="signal peptide" evidence="3">
    <location>
        <begin position="1"/>
        <end position="23"/>
    </location>
</feature>
<proteinExistence type="predicted"/>